<dbReference type="InterPro" id="IPR029044">
    <property type="entry name" value="Nucleotide-diphossugar_trans"/>
</dbReference>
<evidence type="ECO:0000313" key="2">
    <source>
        <dbReference type="EMBL" id="SDE01187.1"/>
    </source>
</evidence>
<feature type="domain" description="Glycosyltransferase 2-like" evidence="1">
    <location>
        <begin position="6"/>
        <end position="143"/>
    </location>
</feature>
<protein>
    <submittedName>
        <fullName evidence="2">Glycosyltransferase involved in cell wall bisynthesis</fullName>
    </submittedName>
</protein>
<dbReference type="OrthoDB" id="9815829at2"/>
<dbReference type="InterPro" id="IPR001173">
    <property type="entry name" value="Glyco_trans_2-like"/>
</dbReference>
<organism evidence="2 3">
    <name type="scientific">Niabella drilacis (strain DSM 25811 / CCM 8410 / CCUG 62505 / LMG 26954 / E90)</name>
    <dbReference type="NCBI Taxonomy" id="1285928"/>
    <lineage>
        <taxon>Bacteria</taxon>
        <taxon>Pseudomonadati</taxon>
        <taxon>Bacteroidota</taxon>
        <taxon>Chitinophagia</taxon>
        <taxon>Chitinophagales</taxon>
        <taxon>Chitinophagaceae</taxon>
        <taxon>Niabella</taxon>
    </lineage>
</organism>
<dbReference type="EMBL" id="FMZO01000018">
    <property type="protein sequence ID" value="SDE01187.1"/>
    <property type="molecule type" value="Genomic_DNA"/>
</dbReference>
<dbReference type="AlphaFoldDB" id="A0A1G6ZG09"/>
<dbReference type="Gene3D" id="3.90.550.10">
    <property type="entry name" value="Spore Coat Polysaccharide Biosynthesis Protein SpsA, Chain A"/>
    <property type="match status" value="1"/>
</dbReference>
<dbReference type="Proteomes" id="UP000198757">
    <property type="component" value="Unassembled WGS sequence"/>
</dbReference>
<dbReference type="RefSeq" id="WP_090392536.1">
    <property type="nucleotide sequence ID" value="NZ_FMZO01000018.1"/>
</dbReference>
<accession>A0A1G6ZG09</accession>
<reference evidence="3" key="1">
    <citation type="submission" date="2016-10" db="EMBL/GenBank/DDBJ databases">
        <authorList>
            <person name="Varghese N."/>
            <person name="Submissions S."/>
        </authorList>
    </citation>
    <scope>NUCLEOTIDE SEQUENCE [LARGE SCALE GENOMIC DNA]</scope>
    <source>
        <strain evidence="3">DSM 25811 / CCM 8410 / LMG 26954 / E90</strain>
    </source>
</reference>
<dbReference type="PANTHER" id="PTHR22916">
    <property type="entry name" value="GLYCOSYLTRANSFERASE"/>
    <property type="match status" value="1"/>
</dbReference>
<evidence type="ECO:0000259" key="1">
    <source>
        <dbReference type="Pfam" id="PF00535"/>
    </source>
</evidence>
<evidence type="ECO:0000313" key="3">
    <source>
        <dbReference type="Proteomes" id="UP000198757"/>
    </source>
</evidence>
<dbReference type="STRING" id="1285928.SAMN04487894_11823"/>
<dbReference type="SUPFAM" id="SSF53448">
    <property type="entry name" value="Nucleotide-diphospho-sugar transferases"/>
    <property type="match status" value="1"/>
</dbReference>
<keyword evidence="3" id="KW-1185">Reference proteome</keyword>
<dbReference type="PANTHER" id="PTHR22916:SF3">
    <property type="entry name" value="UDP-GLCNAC:BETAGAL BETA-1,3-N-ACETYLGLUCOSAMINYLTRANSFERASE-LIKE PROTEIN 1"/>
    <property type="match status" value="1"/>
</dbReference>
<dbReference type="GO" id="GO:0016758">
    <property type="term" value="F:hexosyltransferase activity"/>
    <property type="evidence" value="ECO:0007669"/>
    <property type="project" value="UniProtKB-ARBA"/>
</dbReference>
<dbReference type="Pfam" id="PF00535">
    <property type="entry name" value="Glycos_transf_2"/>
    <property type="match status" value="1"/>
</dbReference>
<gene>
    <name evidence="2" type="ORF">SAMN04487894_11823</name>
</gene>
<keyword evidence="2" id="KW-0808">Transferase</keyword>
<sequence length="312" mass="36462">MQPFISICIPAYQRPQYLKRLLDSIAAQDFEDYEVIVTDDSPDDTVQELCASYGRIRHLTYHKNPIPLGTPSNWNAAIRQAKGAWIKLMHDDDWFAGADALQQFAACAKANDGAFIFSAYNNVYEHNNEERSMFPGKTRIMQTIKEPSVIVAHNFIGPPSTTLHRNDGRHWYDPRLKWLVDIDMYQRRMQTDRLVYINKPLIKFYVSDTQVTAYTKNVGDVEVPEHFYFLEKTGIAKLKNLLVYDYNWRFIRNFNITNQDRIKQYGYNGPIHPVITAMIRTQSKIPRALLNNSFASKALMFLHYIRNRKKIR</sequence>
<name>A0A1G6ZG09_NIADE</name>
<proteinExistence type="predicted"/>
<dbReference type="CDD" id="cd00761">
    <property type="entry name" value="Glyco_tranf_GTA_type"/>
    <property type="match status" value="1"/>
</dbReference>